<protein>
    <recommendedName>
        <fullName evidence="4">Addiction module antidote protein</fullName>
    </recommendedName>
</protein>
<keyword evidence="3" id="KW-1185">Reference proteome</keyword>
<evidence type="ECO:0000313" key="2">
    <source>
        <dbReference type="EMBL" id="GLS21964.1"/>
    </source>
</evidence>
<comment type="caution">
    <text evidence="2">The sequence shown here is derived from an EMBL/GenBank/DDBJ whole genome shotgun (WGS) entry which is preliminary data.</text>
</comment>
<dbReference type="RefSeq" id="WP_284314953.1">
    <property type="nucleotide sequence ID" value="NZ_BSPC01000054.1"/>
</dbReference>
<dbReference type="Pfam" id="PF21716">
    <property type="entry name" value="dnstrm_HI1420"/>
    <property type="match status" value="1"/>
</dbReference>
<gene>
    <name evidence="2" type="ORF">GCM10007874_49810</name>
</gene>
<dbReference type="EMBL" id="BSPC01000054">
    <property type="protein sequence ID" value="GLS21964.1"/>
    <property type="molecule type" value="Genomic_DNA"/>
</dbReference>
<dbReference type="CDD" id="cd00093">
    <property type="entry name" value="HTH_XRE"/>
    <property type="match status" value="1"/>
</dbReference>
<dbReference type="Gene3D" id="1.10.260.40">
    <property type="entry name" value="lambda repressor-like DNA-binding domains"/>
    <property type="match status" value="1"/>
</dbReference>
<reference evidence="3" key="1">
    <citation type="journal article" date="2019" name="Int. J. Syst. Evol. Microbiol.">
        <title>The Global Catalogue of Microorganisms (GCM) 10K type strain sequencing project: providing services to taxonomists for standard genome sequencing and annotation.</title>
        <authorList>
            <consortium name="The Broad Institute Genomics Platform"/>
            <consortium name="The Broad Institute Genome Sequencing Center for Infectious Disease"/>
            <person name="Wu L."/>
            <person name="Ma J."/>
        </authorList>
    </citation>
    <scope>NUCLEOTIDE SEQUENCE [LARGE SCALE GENOMIC DNA]</scope>
    <source>
        <strain evidence="3">NBRC 101365</strain>
    </source>
</reference>
<feature type="compositionally biased region" description="Basic and acidic residues" evidence="1">
    <location>
        <begin position="12"/>
        <end position="21"/>
    </location>
</feature>
<proteinExistence type="predicted"/>
<dbReference type="InterPro" id="IPR001387">
    <property type="entry name" value="Cro/C1-type_HTH"/>
</dbReference>
<dbReference type="SUPFAM" id="SSF47413">
    <property type="entry name" value="lambda repressor-like DNA-binding domains"/>
    <property type="match status" value="1"/>
</dbReference>
<feature type="region of interest" description="Disordered" evidence="1">
    <location>
        <begin position="1"/>
        <end position="21"/>
    </location>
</feature>
<name>A0ABQ6CQF0_9HYPH</name>
<dbReference type="Proteomes" id="UP001156882">
    <property type="component" value="Unassembled WGS sequence"/>
</dbReference>
<sequence>MTTTDKNHRKFNPADHPELKPWKIEDHLQTEEDIEAGLNVGLEAVVEEGDPSYLVAVLAALCRKDNISHLAKVSGVSRQTIHAVINQQADVRLSTLSSLLTALGYGLNVHRTTREVA</sequence>
<evidence type="ECO:0000256" key="1">
    <source>
        <dbReference type="SAM" id="MobiDB-lite"/>
    </source>
</evidence>
<dbReference type="InterPro" id="IPR014057">
    <property type="entry name" value="HI1420"/>
</dbReference>
<evidence type="ECO:0000313" key="3">
    <source>
        <dbReference type="Proteomes" id="UP001156882"/>
    </source>
</evidence>
<dbReference type="InterPro" id="IPR010982">
    <property type="entry name" value="Lambda_DNA-bd_dom_sf"/>
</dbReference>
<accession>A0ABQ6CQF0</accession>
<evidence type="ECO:0008006" key="4">
    <source>
        <dbReference type="Google" id="ProtNLM"/>
    </source>
</evidence>
<organism evidence="2 3">
    <name type="scientific">Labrys miyagiensis</name>
    <dbReference type="NCBI Taxonomy" id="346912"/>
    <lineage>
        <taxon>Bacteria</taxon>
        <taxon>Pseudomonadati</taxon>
        <taxon>Pseudomonadota</taxon>
        <taxon>Alphaproteobacteria</taxon>
        <taxon>Hyphomicrobiales</taxon>
        <taxon>Xanthobacteraceae</taxon>
        <taxon>Labrys</taxon>
    </lineage>
</organism>